<proteinExistence type="predicted"/>
<dbReference type="InterPro" id="IPR038231">
    <property type="entry name" value="MepB-like_sf"/>
</dbReference>
<dbReference type="KEGG" id="aalg:AREALGSMS7_03941"/>
<dbReference type="PIRSF" id="PIRSF032285">
    <property type="entry name" value="UCP032285"/>
    <property type="match status" value="1"/>
</dbReference>
<dbReference type="AlphaFoldDB" id="A0A221V1V5"/>
<dbReference type="STRING" id="616991.GCA_000733925_02194"/>
<dbReference type="InterPro" id="IPR011235">
    <property type="entry name" value="MepB-like"/>
</dbReference>
<evidence type="ECO:0000313" key="2">
    <source>
        <dbReference type="Proteomes" id="UP000204551"/>
    </source>
</evidence>
<sequence length="168" mass="19319">MTLNTYFTTILEEVYSLCGLKVSNHVREKESKEYEASSFQLNALYVVSRKAKITPKKIGQFVTLWKRNTDGETTPYEESDKADLFVINVQEGPHLGQFVFPKVTLMDKGIVSYKKNEGKRGFRVYPPWSLPTNKTAQSTQKWQLEYFLEIGQHSKTDLAKAKALYLPN</sequence>
<organism evidence="1 2">
    <name type="scientific">Arenibacter algicola</name>
    <dbReference type="NCBI Taxonomy" id="616991"/>
    <lineage>
        <taxon>Bacteria</taxon>
        <taxon>Pseudomonadati</taxon>
        <taxon>Bacteroidota</taxon>
        <taxon>Flavobacteriia</taxon>
        <taxon>Flavobacteriales</taxon>
        <taxon>Flavobacteriaceae</taxon>
        <taxon>Arenibacter</taxon>
    </lineage>
</organism>
<dbReference type="Pfam" id="PF08877">
    <property type="entry name" value="MepB-like"/>
    <property type="match status" value="1"/>
</dbReference>
<accession>A0A221V1V5</accession>
<reference evidence="1 2" key="1">
    <citation type="submission" date="2017-07" db="EMBL/GenBank/DDBJ databases">
        <title>Genome Sequence of Arenibacter algicola Strain SMS7 Isolated from a culture of the Diatom Skeletonema marinoi.</title>
        <authorList>
            <person name="Topel M."/>
            <person name="Pinder M.I.M."/>
            <person name="Johansson O.N."/>
            <person name="Kourtchenko O."/>
            <person name="Godhe A."/>
            <person name="Clarke A.K."/>
        </authorList>
    </citation>
    <scope>NUCLEOTIDE SEQUENCE [LARGE SCALE GENOMIC DNA]</scope>
    <source>
        <strain evidence="1 2">SMS7</strain>
    </source>
</reference>
<protein>
    <submittedName>
        <fullName evidence="1">MepB protein</fullName>
    </submittedName>
</protein>
<dbReference type="EMBL" id="CP022515">
    <property type="protein sequence ID" value="ASO07348.1"/>
    <property type="molecule type" value="Genomic_DNA"/>
</dbReference>
<name>A0A221V1V5_9FLAO</name>
<dbReference type="Gene3D" id="3.40.1350.140">
    <property type="entry name" value="MepB-like"/>
    <property type="match status" value="1"/>
</dbReference>
<dbReference type="Proteomes" id="UP000204551">
    <property type="component" value="Chromosome"/>
</dbReference>
<dbReference type="eggNOG" id="COG4815">
    <property type="taxonomic scope" value="Bacteria"/>
</dbReference>
<gene>
    <name evidence="1" type="ORF">AREALGSMS7_03941</name>
</gene>
<evidence type="ECO:0000313" key="1">
    <source>
        <dbReference type="EMBL" id="ASO07348.1"/>
    </source>
</evidence>